<comment type="caution">
    <text evidence="1">The sequence shown here is derived from an EMBL/GenBank/DDBJ whole genome shotgun (WGS) entry which is preliminary data.</text>
</comment>
<evidence type="ECO:0000313" key="2">
    <source>
        <dbReference type="Proteomes" id="UP000257109"/>
    </source>
</evidence>
<dbReference type="EMBL" id="QJKJ01008847">
    <property type="protein sequence ID" value="RDX78511.1"/>
    <property type="molecule type" value="Genomic_DNA"/>
</dbReference>
<dbReference type="STRING" id="157652.A0A371FJT1"/>
<dbReference type="OrthoDB" id="10253254at2759"/>
<sequence length="128" mass="14625">MPDAYDEEGGVNQEKRFSVAMQRYRDPNAEDKMNPLAEQEAWEEHQIGKAMLKFGSKNKKQVSDEYQFVYEDQINFIKASVMDGDKFDHEETEDSLEKSRAKSALEALQDIYNTLPQVGKCIIANPSG</sequence>
<proteinExistence type="predicted"/>
<dbReference type="GO" id="GO:0004386">
    <property type="term" value="F:helicase activity"/>
    <property type="evidence" value="ECO:0007669"/>
    <property type="project" value="UniProtKB-KW"/>
</dbReference>
<dbReference type="Proteomes" id="UP000257109">
    <property type="component" value="Unassembled WGS sequence"/>
</dbReference>
<keyword evidence="1" id="KW-0347">Helicase</keyword>
<keyword evidence="1" id="KW-0378">Hydrolase</keyword>
<name>A0A371FJT1_MUCPR</name>
<organism evidence="1 2">
    <name type="scientific">Mucuna pruriens</name>
    <name type="common">Velvet bean</name>
    <name type="synonym">Dolichos pruriens</name>
    <dbReference type="NCBI Taxonomy" id="157652"/>
    <lineage>
        <taxon>Eukaryota</taxon>
        <taxon>Viridiplantae</taxon>
        <taxon>Streptophyta</taxon>
        <taxon>Embryophyta</taxon>
        <taxon>Tracheophyta</taxon>
        <taxon>Spermatophyta</taxon>
        <taxon>Magnoliopsida</taxon>
        <taxon>eudicotyledons</taxon>
        <taxon>Gunneridae</taxon>
        <taxon>Pentapetalae</taxon>
        <taxon>rosids</taxon>
        <taxon>fabids</taxon>
        <taxon>Fabales</taxon>
        <taxon>Fabaceae</taxon>
        <taxon>Papilionoideae</taxon>
        <taxon>50 kb inversion clade</taxon>
        <taxon>NPAAA clade</taxon>
        <taxon>indigoferoid/millettioid clade</taxon>
        <taxon>Phaseoleae</taxon>
        <taxon>Mucuna</taxon>
    </lineage>
</organism>
<dbReference type="AlphaFoldDB" id="A0A371FJT1"/>
<keyword evidence="1" id="KW-0547">Nucleotide-binding</keyword>
<accession>A0A371FJT1</accession>
<keyword evidence="1" id="KW-0067">ATP-binding</keyword>
<evidence type="ECO:0000313" key="1">
    <source>
        <dbReference type="EMBL" id="RDX78511.1"/>
    </source>
</evidence>
<protein>
    <submittedName>
        <fullName evidence="1">Pre-mRNA-splicing factor ATP-dependent RNA helicase DEAH1</fullName>
    </submittedName>
</protein>
<feature type="non-terminal residue" evidence="1">
    <location>
        <position position="128"/>
    </location>
</feature>
<reference evidence="1" key="1">
    <citation type="submission" date="2018-05" db="EMBL/GenBank/DDBJ databases">
        <title>Draft genome of Mucuna pruriens seed.</title>
        <authorList>
            <person name="Nnadi N.E."/>
            <person name="Vos R."/>
            <person name="Hasami M.H."/>
            <person name="Devisetty U.K."/>
            <person name="Aguiy J.C."/>
        </authorList>
    </citation>
    <scope>NUCLEOTIDE SEQUENCE [LARGE SCALE GENOMIC DNA]</scope>
    <source>
        <strain evidence="1">JCA_2017</strain>
    </source>
</reference>
<keyword evidence="2" id="KW-1185">Reference proteome</keyword>
<gene>
    <name evidence="1" type="primary">ESP3</name>
    <name evidence="1" type="ORF">CR513_41202</name>
</gene>